<feature type="transmembrane region" description="Helical" evidence="2">
    <location>
        <begin position="282"/>
        <end position="299"/>
    </location>
</feature>
<feature type="transmembrane region" description="Helical" evidence="2">
    <location>
        <begin position="103"/>
        <end position="126"/>
    </location>
</feature>
<feature type="transmembrane region" description="Helical" evidence="2">
    <location>
        <begin position="242"/>
        <end position="261"/>
    </location>
</feature>
<evidence type="ECO:0000259" key="3">
    <source>
        <dbReference type="Pfam" id="PF01569"/>
    </source>
</evidence>
<dbReference type="Gene3D" id="1.20.144.10">
    <property type="entry name" value="Phosphatidic acid phosphatase type 2/haloperoxidase"/>
    <property type="match status" value="1"/>
</dbReference>
<dbReference type="AlphaFoldDB" id="A0A1G9M3V0"/>
<evidence type="ECO:0000256" key="1">
    <source>
        <dbReference type="SAM" id="MobiDB-lite"/>
    </source>
</evidence>
<feature type="domain" description="Phosphatidic acid phosphatase type 2/haloperoxidase" evidence="3">
    <location>
        <begin position="141"/>
        <end position="265"/>
    </location>
</feature>
<dbReference type="Proteomes" id="UP000198662">
    <property type="component" value="Unassembled WGS sequence"/>
</dbReference>
<feature type="transmembrane region" description="Helical" evidence="2">
    <location>
        <begin position="62"/>
        <end position="83"/>
    </location>
</feature>
<feature type="region of interest" description="Disordered" evidence="1">
    <location>
        <begin position="336"/>
        <end position="366"/>
    </location>
</feature>
<feature type="compositionally biased region" description="Polar residues" evidence="1">
    <location>
        <begin position="357"/>
        <end position="366"/>
    </location>
</feature>
<reference evidence="5" key="1">
    <citation type="submission" date="2016-10" db="EMBL/GenBank/DDBJ databases">
        <authorList>
            <person name="Varghese N."/>
            <person name="Submissions S."/>
        </authorList>
    </citation>
    <scope>NUCLEOTIDE SEQUENCE [LARGE SCALE GENOMIC DNA]</scope>
    <source>
        <strain evidence="5">CGMCC 4.3147</strain>
    </source>
</reference>
<dbReference type="InterPro" id="IPR036938">
    <property type="entry name" value="PAP2/HPO_sf"/>
</dbReference>
<dbReference type="EMBL" id="FNGF01000008">
    <property type="protein sequence ID" value="SDL68950.1"/>
    <property type="molecule type" value="Genomic_DNA"/>
</dbReference>
<protein>
    <submittedName>
        <fullName evidence="4">Membrane-associated phospholipid phosphatase</fullName>
    </submittedName>
</protein>
<dbReference type="InterPro" id="IPR000326">
    <property type="entry name" value="PAP2/HPO"/>
</dbReference>
<keyword evidence="5" id="KW-1185">Reference proteome</keyword>
<feature type="compositionally biased region" description="Polar residues" evidence="1">
    <location>
        <begin position="1"/>
        <end position="17"/>
    </location>
</feature>
<evidence type="ECO:0000313" key="5">
    <source>
        <dbReference type="Proteomes" id="UP000198662"/>
    </source>
</evidence>
<sequence length="366" mass="40250">MSSESNRSSTPRRSANITDRGVTVSDKSVVKQLVTPLRRYIPVGWFDWEPFGERPKSWWPDLVLFAVFVVMTVLLAFPTPLVTLDHEVRMWAVENKIDWLWEFGRTIAMIGEGEAGASVGLAFSVWCALRSRSIRPMLMFVLSFMTLALILGMKHWLGRPLSQHPLRLEEVSPDGPMLFTYFLEGGGGVAPATAYPSGHAVNSILLFGLIVMLVGGLLPKWLRLTLLIAPPSMVFLGQLYSGQHWLTDSIAGFILGILIIRSAKRVDWHDVPLGPLMVFEPATRKTILISTILLVGVAITPNLPLNQALVLAAVLPVIGLIWLGLSIRAKRRADAALPETEGAEEDGEPLAAPDIPTQPSDSRPRA</sequence>
<feature type="transmembrane region" description="Helical" evidence="2">
    <location>
        <begin position="305"/>
        <end position="325"/>
    </location>
</feature>
<evidence type="ECO:0000313" key="4">
    <source>
        <dbReference type="EMBL" id="SDL68950.1"/>
    </source>
</evidence>
<organism evidence="4 5">
    <name type="scientific">Glycomyces sambucus</name>
    <dbReference type="NCBI Taxonomy" id="380244"/>
    <lineage>
        <taxon>Bacteria</taxon>
        <taxon>Bacillati</taxon>
        <taxon>Actinomycetota</taxon>
        <taxon>Actinomycetes</taxon>
        <taxon>Glycomycetales</taxon>
        <taxon>Glycomycetaceae</taxon>
        <taxon>Glycomyces</taxon>
    </lineage>
</organism>
<proteinExistence type="predicted"/>
<keyword evidence="2" id="KW-0472">Membrane</keyword>
<dbReference type="RefSeq" id="WP_091053993.1">
    <property type="nucleotide sequence ID" value="NZ_FNGF01000008.1"/>
</dbReference>
<name>A0A1G9M3V0_9ACTN</name>
<dbReference type="Pfam" id="PF01569">
    <property type="entry name" value="PAP2"/>
    <property type="match status" value="1"/>
</dbReference>
<feature type="region of interest" description="Disordered" evidence="1">
    <location>
        <begin position="1"/>
        <end position="20"/>
    </location>
</feature>
<evidence type="ECO:0000256" key="2">
    <source>
        <dbReference type="SAM" id="Phobius"/>
    </source>
</evidence>
<dbReference type="STRING" id="380244.SAMN05216298_4817"/>
<feature type="transmembrane region" description="Helical" evidence="2">
    <location>
        <begin position="138"/>
        <end position="157"/>
    </location>
</feature>
<accession>A0A1G9M3V0</accession>
<keyword evidence="2" id="KW-0812">Transmembrane</keyword>
<dbReference type="SUPFAM" id="SSF48317">
    <property type="entry name" value="Acid phosphatase/Vanadium-dependent haloperoxidase"/>
    <property type="match status" value="1"/>
</dbReference>
<keyword evidence="2" id="KW-1133">Transmembrane helix</keyword>
<gene>
    <name evidence="4" type="ORF">SAMN05216298_4817</name>
</gene>
<feature type="transmembrane region" description="Helical" evidence="2">
    <location>
        <begin position="177"/>
        <end position="197"/>
    </location>
</feature>
<feature type="transmembrane region" description="Helical" evidence="2">
    <location>
        <begin position="204"/>
        <end position="222"/>
    </location>
</feature>
<dbReference type="OrthoDB" id="5289372at2"/>